<dbReference type="RefSeq" id="WP_162815961.1">
    <property type="nucleotide sequence ID" value="NZ_BJYU01000388.1"/>
</dbReference>
<gene>
    <name evidence="1" type="ORF">MAE02_69650</name>
</gene>
<dbReference type="AlphaFoldDB" id="A0A512C4Z1"/>
<organism evidence="1 2">
    <name type="scientific">Microvirga aerophila</name>
    <dbReference type="NCBI Taxonomy" id="670291"/>
    <lineage>
        <taxon>Bacteria</taxon>
        <taxon>Pseudomonadati</taxon>
        <taxon>Pseudomonadota</taxon>
        <taxon>Alphaproteobacteria</taxon>
        <taxon>Hyphomicrobiales</taxon>
        <taxon>Methylobacteriaceae</taxon>
        <taxon>Microvirga</taxon>
    </lineage>
</organism>
<evidence type="ECO:0000313" key="1">
    <source>
        <dbReference type="EMBL" id="GEO19269.1"/>
    </source>
</evidence>
<protein>
    <submittedName>
        <fullName evidence="1">Uncharacterized protein</fullName>
    </submittedName>
</protein>
<reference evidence="1 2" key="1">
    <citation type="submission" date="2019-07" db="EMBL/GenBank/DDBJ databases">
        <title>Whole genome shotgun sequence of Microvirga aerophila NBRC 106136.</title>
        <authorList>
            <person name="Hosoyama A."/>
            <person name="Uohara A."/>
            <person name="Ohji S."/>
            <person name="Ichikawa N."/>
        </authorList>
    </citation>
    <scope>NUCLEOTIDE SEQUENCE [LARGE SCALE GENOMIC DNA]</scope>
    <source>
        <strain evidence="1 2">NBRC 106136</strain>
    </source>
</reference>
<dbReference type="EMBL" id="BJYU01000388">
    <property type="protein sequence ID" value="GEO19269.1"/>
    <property type="molecule type" value="Genomic_DNA"/>
</dbReference>
<name>A0A512C4Z1_9HYPH</name>
<evidence type="ECO:0000313" key="2">
    <source>
        <dbReference type="Proteomes" id="UP000321085"/>
    </source>
</evidence>
<dbReference type="Proteomes" id="UP000321085">
    <property type="component" value="Unassembled WGS sequence"/>
</dbReference>
<comment type="caution">
    <text evidence="1">The sequence shown here is derived from an EMBL/GenBank/DDBJ whole genome shotgun (WGS) entry which is preliminary data.</text>
</comment>
<keyword evidence="2" id="KW-1185">Reference proteome</keyword>
<accession>A0A512C4Z1</accession>
<proteinExistence type="predicted"/>
<sequence length="57" mass="6760">MTKPFSQYLEAVERRLPSTHHRFMRGDLYLTVLDWYTDGVEPHEAATRIRNAIGEWP</sequence>